<evidence type="ECO:0000313" key="2">
    <source>
        <dbReference type="EMBL" id="ATB36293.1"/>
    </source>
</evidence>
<proteinExistence type="predicted"/>
<name>A0A250IYC0_9BACT</name>
<feature type="region of interest" description="Disordered" evidence="1">
    <location>
        <begin position="1"/>
        <end position="62"/>
    </location>
</feature>
<dbReference type="KEGG" id="cfus:CYFUS_001707"/>
<accession>A0A250IYC0</accession>
<protein>
    <submittedName>
        <fullName evidence="2">Uncharacterized protein</fullName>
    </submittedName>
</protein>
<gene>
    <name evidence="2" type="ORF">CYFUS_001707</name>
</gene>
<evidence type="ECO:0000313" key="3">
    <source>
        <dbReference type="Proteomes" id="UP000217257"/>
    </source>
</evidence>
<sequence length="207" mass="20597">MSTEDTTSTQETPPEAPPAASGKRERPPPSPEKARRAAAAKRLKRAVEKALESDDPEAMERAAAALSGGASVAASAPSAEPGAALVPAETPAVAAPMPSAEELAAMTQLANGLFAMVAAPLQGTKFDPMVPRPNPLGGEAIVPAQAVVQAAGPVLAKYLPSAVATPEGQLALALALWLVPPALEMATARVMGEGSAASAEGAGIKAA</sequence>
<organism evidence="2 3">
    <name type="scientific">Cystobacter fuscus</name>
    <dbReference type="NCBI Taxonomy" id="43"/>
    <lineage>
        <taxon>Bacteria</taxon>
        <taxon>Pseudomonadati</taxon>
        <taxon>Myxococcota</taxon>
        <taxon>Myxococcia</taxon>
        <taxon>Myxococcales</taxon>
        <taxon>Cystobacterineae</taxon>
        <taxon>Archangiaceae</taxon>
        <taxon>Cystobacter</taxon>
    </lineage>
</organism>
<dbReference type="AlphaFoldDB" id="A0A250IYC0"/>
<feature type="compositionally biased region" description="Basic and acidic residues" evidence="1">
    <location>
        <begin position="22"/>
        <end position="35"/>
    </location>
</feature>
<feature type="compositionally biased region" description="Low complexity" evidence="1">
    <location>
        <begin position="1"/>
        <end position="21"/>
    </location>
</feature>
<dbReference type="RefSeq" id="WP_095984788.1">
    <property type="nucleotide sequence ID" value="NZ_CP022098.1"/>
</dbReference>
<evidence type="ECO:0000256" key="1">
    <source>
        <dbReference type="SAM" id="MobiDB-lite"/>
    </source>
</evidence>
<dbReference type="EMBL" id="CP022098">
    <property type="protein sequence ID" value="ATB36293.1"/>
    <property type="molecule type" value="Genomic_DNA"/>
</dbReference>
<dbReference type="Proteomes" id="UP000217257">
    <property type="component" value="Chromosome"/>
</dbReference>
<reference evidence="2 3" key="1">
    <citation type="submission" date="2017-06" db="EMBL/GenBank/DDBJ databases">
        <title>Sequencing and comparative analysis of myxobacterial genomes.</title>
        <authorList>
            <person name="Rupp O."/>
            <person name="Goesmann A."/>
            <person name="Sogaard-Andersen L."/>
        </authorList>
    </citation>
    <scope>NUCLEOTIDE SEQUENCE [LARGE SCALE GENOMIC DNA]</scope>
    <source>
        <strain evidence="2 3">DSM 52655</strain>
    </source>
</reference>